<accession>A0ABC9VMM6</accession>
<proteinExistence type="predicted"/>
<organism evidence="1 2">
    <name type="scientific">Lactobacillus amylovorus subsp. animalium</name>
    <dbReference type="NCBI Taxonomy" id="3378536"/>
    <lineage>
        <taxon>Bacteria</taxon>
        <taxon>Bacillati</taxon>
        <taxon>Bacillota</taxon>
        <taxon>Bacilli</taxon>
        <taxon>Lactobacillales</taxon>
        <taxon>Lactobacillaceae</taxon>
        <taxon>Lactobacillus</taxon>
    </lineage>
</organism>
<dbReference type="EMBL" id="BAAAAK010000018">
    <property type="protein sequence ID" value="GAA0043005.1"/>
    <property type="molecule type" value="Genomic_DNA"/>
</dbReference>
<gene>
    <name evidence="1" type="ORF">LATKL145_14160</name>
</gene>
<comment type="caution">
    <text evidence="1">The sequence shown here is derived from an EMBL/GenBank/DDBJ whole genome shotgun (WGS) entry which is preliminary data.</text>
</comment>
<sequence length="231" mass="26837">MKKAINYTNGITYFLTRSQKSYSSWTDDIQDAISDLKLSDNFYTSNDFDLNEKAKRIYLLSKGIIPTIIETKALAYILFENEKSWPKLYYPNLMVTKKSIAISINSCVLSIWKGEKDFNTWLSKQTSRSLNATLPQNLFNNHHISLRDITKIYLGLLDRRRQEDIYLGFQVSDTNLVTYSDNFISQIPENAPIIYKLMPVLRASLEINRGIKKEQKLIIFQQLISVLQNKC</sequence>
<protein>
    <submittedName>
        <fullName evidence="1">Uncharacterized protein</fullName>
    </submittedName>
</protein>
<dbReference type="Proteomes" id="UP001437574">
    <property type="component" value="Unassembled WGS sequence"/>
</dbReference>
<reference evidence="2" key="2">
    <citation type="submission" date="2024-01" db="EMBL/GenBank/DDBJ databases">
        <title>Draft genome sequence of Lactobacillus amylovorus strain TKL145.</title>
        <authorList>
            <person name="Tohno M."/>
            <person name="Tanizawa Y."/>
        </authorList>
    </citation>
    <scope>NUCLEOTIDE SEQUENCE [LARGE SCALE GENOMIC DNA]</scope>
    <source>
        <strain evidence="2">TKL145</strain>
    </source>
</reference>
<dbReference type="AlphaFoldDB" id="A0ABC9VMM6"/>
<name>A0ABC9VMM6_LACAM</name>
<evidence type="ECO:0000313" key="2">
    <source>
        <dbReference type="Proteomes" id="UP001437574"/>
    </source>
</evidence>
<reference evidence="1 2" key="1">
    <citation type="journal article" date="2024" name="Int. J. Syst. Evol. Microbiol.">
        <title>Proposal of Lactobacillus amylovorus subsp. animalis subsp. nov. and an emended description of Lactobacillus amylovorus.</title>
        <authorList>
            <person name="Yamane K."/>
            <person name="Tanizawa Y."/>
            <person name="Kobayashi H."/>
            <person name="Kamizono T."/>
            <person name="Kojima Y."/>
            <person name="Takagi H."/>
            <person name="Tohno M."/>
        </authorList>
    </citation>
    <scope>NUCLEOTIDE SEQUENCE [LARGE SCALE GENOMIC DNA]</scope>
    <source>
        <strain evidence="1 2">TKL145</strain>
    </source>
</reference>
<evidence type="ECO:0000313" key="1">
    <source>
        <dbReference type="EMBL" id="GAA0043005.1"/>
    </source>
</evidence>
<dbReference type="RefSeq" id="WP_125977554.1">
    <property type="nucleotide sequence ID" value="NZ_BAAAAK010000018.1"/>
</dbReference>